<keyword evidence="3" id="KW-1185">Reference proteome</keyword>
<keyword evidence="1" id="KW-0812">Transmembrane</keyword>
<proteinExistence type="predicted"/>
<evidence type="ECO:0000256" key="1">
    <source>
        <dbReference type="SAM" id="Phobius"/>
    </source>
</evidence>
<name>A0A542ZD27_9ACTN</name>
<protein>
    <recommendedName>
        <fullName evidence="4">ABC-2 type transport system permease protein</fullName>
    </recommendedName>
</protein>
<feature type="transmembrane region" description="Helical" evidence="1">
    <location>
        <begin position="376"/>
        <end position="395"/>
    </location>
</feature>
<dbReference type="RefSeq" id="WP_142094061.1">
    <property type="nucleotide sequence ID" value="NZ_BAAAMD010000002.1"/>
</dbReference>
<feature type="transmembrane region" description="Helical" evidence="1">
    <location>
        <begin position="69"/>
        <end position="97"/>
    </location>
</feature>
<feature type="transmembrane region" description="Helical" evidence="1">
    <location>
        <begin position="214"/>
        <end position="234"/>
    </location>
</feature>
<organism evidence="2 3">
    <name type="scientific">Propioniferax innocua</name>
    <dbReference type="NCBI Taxonomy" id="1753"/>
    <lineage>
        <taxon>Bacteria</taxon>
        <taxon>Bacillati</taxon>
        <taxon>Actinomycetota</taxon>
        <taxon>Actinomycetes</taxon>
        <taxon>Propionibacteriales</taxon>
        <taxon>Propionibacteriaceae</taxon>
        <taxon>Propioniferax</taxon>
    </lineage>
</organism>
<feature type="transmembrane region" description="Helical" evidence="1">
    <location>
        <begin position="401"/>
        <end position="423"/>
    </location>
</feature>
<evidence type="ECO:0000313" key="2">
    <source>
        <dbReference type="EMBL" id="TQL58254.1"/>
    </source>
</evidence>
<feature type="transmembrane region" description="Helical" evidence="1">
    <location>
        <begin position="118"/>
        <end position="140"/>
    </location>
</feature>
<dbReference type="OrthoDB" id="3725302at2"/>
<comment type="caution">
    <text evidence="2">The sequence shown here is derived from an EMBL/GenBank/DDBJ whole genome shotgun (WGS) entry which is preliminary data.</text>
</comment>
<dbReference type="Pfam" id="PF19814">
    <property type="entry name" value="DUF6297"/>
    <property type="match status" value="1"/>
</dbReference>
<feature type="transmembrane region" description="Helical" evidence="1">
    <location>
        <begin position="178"/>
        <end position="202"/>
    </location>
</feature>
<dbReference type="AlphaFoldDB" id="A0A542ZD27"/>
<feature type="transmembrane region" description="Helical" evidence="1">
    <location>
        <begin position="309"/>
        <end position="331"/>
    </location>
</feature>
<dbReference type="InterPro" id="IPR046264">
    <property type="entry name" value="DUF6297"/>
</dbReference>
<accession>A0A542ZD27</accession>
<feature type="transmembrane region" description="Helical" evidence="1">
    <location>
        <begin position="469"/>
        <end position="487"/>
    </location>
</feature>
<feature type="transmembrane region" description="Helical" evidence="1">
    <location>
        <begin position="444"/>
        <end position="463"/>
    </location>
</feature>
<gene>
    <name evidence="2" type="ORF">FB460_2111</name>
</gene>
<dbReference type="EMBL" id="VFOR01000002">
    <property type="protein sequence ID" value="TQL58254.1"/>
    <property type="molecule type" value="Genomic_DNA"/>
</dbReference>
<dbReference type="Proteomes" id="UP000316196">
    <property type="component" value="Unassembled WGS sequence"/>
</dbReference>
<reference evidence="2 3" key="1">
    <citation type="submission" date="2019-06" db="EMBL/GenBank/DDBJ databases">
        <title>Sequencing the genomes of 1000 actinobacteria strains.</title>
        <authorList>
            <person name="Klenk H.-P."/>
        </authorList>
    </citation>
    <scope>NUCLEOTIDE SEQUENCE [LARGE SCALE GENOMIC DNA]</scope>
    <source>
        <strain evidence="2 3">DSM 8251</strain>
    </source>
</reference>
<keyword evidence="1" id="KW-1133">Transmembrane helix</keyword>
<feature type="transmembrane region" description="Helical" evidence="1">
    <location>
        <begin position="30"/>
        <end position="49"/>
    </location>
</feature>
<evidence type="ECO:0000313" key="3">
    <source>
        <dbReference type="Proteomes" id="UP000316196"/>
    </source>
</evidence>
<evidence type="ECO:0008006" key="4">
    <source>
        <dbReference type="Google" id="ProtNLM"/>
    </source>
</evidence>
<keyword evidence="1" id="KW-0472">Membrane</keyword>
<sequence length="512" mass="54114">MTLERELRLLISDWRKGRATRTLGEVLSDGYVAVLAALMFGAMLVTVLVDAQSQSAACTSESCTTARLLLPWAMLATVGAMAASVSRLFGPVVASAAEGFWLFEAPLDRRRLLLRRTLIAIGGAVVVGAVLGALVATLTGTGAAQIGGWAAACGLASGAVVAGSAIEQGLQREWVTRLAVWLLGALALAGFLMVVAVASGWATMPLSSQEELQLAWIVAAASGAVLALSSLVAVGRLNNIRRSHLVAGGELVSGMAGAAFAMDFGLIRDMIIERRELERGQVRPTRGQRTGLDALEGRDWQRLQRRPQLLVGPIAVLVVPYAMNALGFGAFAPTVSALALFVTLVPLMNGMRVLSRTKGLARCFPFDTPALRKASMRVPAVVAGMWSVAAIPAMVVNRPLFEAVVVALLIGAAGVIAATRWVTCRPVDYGTPQMYTPMGALPPGLAMNLVAGIEVVVLITAPLVFNLPWMVSAAIAGIAFLLVQGHITMDRLQEQQEEQQRLLAEAKQKRGR</sequence>
<feature type="transmembrane region" description="Helical" evidence="1">
    <location>
        <begin position="337"/>
        <end position="355"/>
    </location>
</feature>
<feature type="transmembrane region" description="Helical" evidence="1">
    <location>
        <begin position="146"/>
        <end position="166"/>
    </location>
</feature>